<proteinExistence type="predicted"/>
<organism evidence="1">
    <name type="scientific">Blastochloris viridis</name>
    <name type="common">Rhodopseudomonas viridis</name>
    <dbReference type="NCBI Taxonomy" id="1079"/>
    <lineage>
        <taxon>Bacteria</taxon>
        <taxon>Pseudomonadati</taxon>
        <taxon>Pseudomonadota</taxon>
        <taxon>Alphaproteobacteria</taxon>
        <taxon>Hyphomicrobiales</taxon>
        <taxon>Blastochloridaceae</taxon>
        <taxon>Blastochloris</taxon>
    </lineage>
</organism>
<name>A0A182D3W8_BLAVI</name>
<protein>
    <submittedName>
        <fullName evidence="1">Uncharacterized protein</fullName>
    </submittedName>
</protein>
<dbReference type="AlphaFoldDB" id="A0A182D3W8"/>
<sequence>MSGRFWDRVILPLRRNPPCGVAPTDGRRRGFHRGAVHQQRRQPAVGVSREFSLESLISMKNICECKRPHGSAPGASGFTHRQKAPGSFFSGCLMRSLARRAGGSAAGRRDRFPYQEGINRRPLEWHQLSRTATIGRCRWKVSMSRRFVQPSDVLRADWCQ</sequence>
<evidence type="ECO:0000313" key="1">
    <source>
        <dbReference type="EMBL" id="BAR99863.1"/>
    </source>
</evidence>
<dbReference type="EMBL" id="AP014854">
    <property type="protein sequence ID" value="BAR99863.1"/>
    <property type="molecule type" value="Genomic_DNA"/>
</dbReference>
<gene>
    <name evidence="1" type="ORF">BV133_2270</name>
</gene>
<accession>A0A182D3W8</accession>
<reference evidence="1" key="1">
    <citation type="journal article" date="2015" name="Genome Announc.">
        <title>Complete Genome Sequence of the Bacteriochlorophyll b-Producing Photosynthetic Bacterium Blastochloris viridis.</title>
        <authorList>
            <person name="Tsukatani Y."/>
            <person name="Hirose Y."/>
            <person name="Harada J."/>
            <person name="Misawa N."/>
            <person name="Mori K."/>
            <person name="Inoue K."/>
            <person name="Tamiaki H."/>
        </authorList>
    </citation>
    <scope>NUCLEOTIDE SEQUENCE [LARGE SCALE GENOMIC DNA]</scope>
    <source>
        <strain evidence="1">DSM 133</strain>
    </source>
</reference>